<name>A0AAW9R1R6_9CHRO</name>
<dbReference type="InterPro" id="IPR036388">
    <property type="entry name" value="WH-like_DNA-bd_sf"/>
</dbReference>
<reference evidence="6 7" key="1">
    <citation type="submission" date="2024-01" db="EMBL/GenBank/DDBJ databases">
        <title>Genomic insights into the taxonomy and metabolism of the cyanobacterium Pannus brasiliensis CCIBt3594.</title>
        <authorList>
            <person name="Machado M."/>
            <person name="Botero N.B."/>
            <person name="Andreote A.P.D."/>
            <person name="Feitosa A.M.T."/>
            <person name="Popin R."/>
            <person name="Sivonen K."/>
            <person name="Fiore M.F."/>
        </authorList>
    </citation>
    <scope>NUCLEOTIDE SEQUENCE [LARGE SCALE GENOMIC DNA]</scope>
    <source>
        <strain evidence="6 7">CCIBt3594</strain>
    </source>
</reference>
<dbReference type="AlphaFoldDB" id="A0AAW9R1R6"/>
<dbReference type="PANTHER" id="PTHR30346">
    <property type="entry name" value="TRANSCRIPTIONAL DUAL REGULATOR HCAR-RELATED"/>
    <property type="match status" value="1"/>
</dbReference>
<evidence type="ECO:0000256" key="4">
    <source>
        <dbReference type="ARBA" id="ARBA00023163"/>
    </source>
</evidence>
<dbReference type="Pfam" id="PF00126">
    <property type="entry name" value="HTH_1"/>
    <property type="match status" value="1"/>
</dbReference>
<dbReference type="InterPro" id="IPR000847">
    <property type="entry name" value="LysR_HTH_N"/>
</dbReference>
<protein>
    <submittedName>
        <fullName evidence="6">LysR family transcriptional regulator</fullName>
    </submittedName>
</protein>
<organism evidence="6 7">
    <name type="scientific">Pannus brasiliensis CCIBt3594</name>
    <dbReference type="NCBI Taxonomy" id="1427578"/>
    <lineage>
        <taxon>Bacteria</taxon>
        <taxon>Bacillati</taxon>
        <taxon>Cyanobacteriota</taxon>
        <taxon>Cyanophyceae</taxon>
        <taxon>Oscillatoriophycideae</taxon>
        <taxon>Chroococcales</taxon>
        <taxon>Microcystaceae</taxon>
        <taxon>Pannus</taxon>
    </lineage>
</organism>
<keyword evidence="3" id="KW-0238">DNA-binding</keyword>
<proteinExistence type="inferred from homology"/>
<gene>
    <name evidence="6" type="ORF">V0288_23470</name>
</gene>
<evidence type="ECO:0000256" key="1">
    <source>
        <dbReference type="ARBA" id="ARBA00009437"/>
    </source>
</evidence>
<keyword evidence="4" id="KW-0804">Transcription</keyword>
<dbReference type="Pfam" id="PF03466">
    <property type="entry name" value="LysR_substrate"/>
    <property type="match status" value="1"/>
</dbReference>
<evidence type="ECO:0000256" key="3">
    <source>
        <dbReference type="ARBA" id="ARBA00023125"/>
    </source>
</evidence>
<dbReference type="Proteomes" id="UP001328733">
    <property type="component" value="Unassembled WGS sequence"/>
</dbReference>
<dbReference type="GO" id="GO:0032993">
    <property type="term" value="C:protein-DNA complex"/>
    <property type="evidence" value="ECO:0007669"/>
    <property type="project" value="TreeGrafter"/>
</dbReference>
<dbReference type="RefSeq" id="WP_332867579.1">
    <property type="nucleotide sequence ID" value="NZ_JBAFSM010000075.1"/>
</dbReference>
<dbReference type="Gene3D" id="3.40.190.10">
    <property type="entry name" value="Periplasmic binding protein-like II"/>
    <property type="match status" value="2"/>
</dbReference>
<accession>A0AAW9R1R6</accession>
<dbReference type="GO" id="GO:0003700">
    <property type="term" value="F:DNA-binding transcription factor activity"/>
    <property type="evidence" value="ECO:0007669"/>
    <property type="project" value="InterPro"/>
</dbReference>
<dbReference type="SUPFAM" id="SSF46785">
    <property type="entry name" value="Winged helix' DNA-binding domain"/>
    <property type="match status" value="1"/>
</dbReference>
<dbReference type="SUPFAM" id="SSF53850">
    <property type="entry name" value="Periplasmic binding protein-like II"/>
    <property type="match status" value="1"/>
</dbReference>
<sequence>MELRHLKYFVAVAEEGSFSRAAVRLYLSQPALSRQIKHLEAELSVTLFLRRSDGLQLTEAGNFFLEQAREIVSRSDLAVQTTRERYTEAEKPVAIGYIPTILCSFLGSALHRFGLAHPRIAIDLREMSPGEQVKALREGAIDIAFMGNPPDELEEEFIVKCIKSVPIAALLSDAHRLAGHSSIDLRELSGEPFIGMSAETFPGRNDRIVDTCRQAGFTPDLSLLADSHASMIALVGARRGVAVMPIEAEALPHPNVRFVALHHPLYYARSTAVWRKELPARSLKRFLGILLGGIG</sequence>
<dbReference type="PRINTS" id="PR00039">
    <property type="entry name" value="HTHLYSR"/>
</dbReference>
<dbReference type="InterPro" id="IPR036390">
    <property type="entry name" value="WH_DNA-bd_sf"/>
</dbReference>
<evidence type="ECO:0000259" key="5">
    <source>
        <dbReference type="PROSITE" id="PS50931"/>
    </source>
</evidence>
<dbReference type="CDD" id="cd08414">
    <property type="entry name" value="PBP2_LTTR_aromatics_like"/>
    <property type="match status" value="1"/>
</dbReference>
<evidence type="ECO:0000313" key="6">
    <source>
        <dbReference type="EMBL" id="MEG3440109.1"/>
    </source>
</evidence>
<dbReference type="FunFam" id="1.10.10.10:FF:000001">
    <property type="entry name" value="LysR family transcriptional regulator"/>
    <property type="match status" value="1"/>
</dbReference>
<comment type="similarity">
    <text evidence="1">Belongs to the LysR transcriptional regulatory family.</text>
</comment>
<dbReference type="Gene3D" id="1.10.10.10">
    <property type="entry name" value="Winged helix-like DNA-binding domain superfamily/Winged helix DNA-binding domain"/>
    <property type="match status" value="1"/>
</dbReference>
<dbReference type="PANTHER" id="PTHR30346:SF0">
    <property type="entry name" value="HCA OPERON TRANSCRIPTIONAL ACTIVATOR HCAR"/>
    <property type="match status" value="1"/>
</dbReference>
<feature type="domain" description="HTH lysR-type" evidence="5">
    <location>
        <begin position="1"/>
        <end position="58"/>
    </location>
</feature>
<evidence type="ECO:0000313" key="7">
    <source>
        <dbReference type="Proteomes" id="UP001328733"/>
    </source>
</evidence>
<evidence type="ECO:0000256" key="2">
    <source>
        <dbReference type="ARBA" id="ARBA00023015"/>
    </source>
</evidence>
<dbReference type="EMBL" id="JBAFSM010000075">
    <property type="protein sequence ID" value="MEG3440109.1"/>
    <property type="molecule type" value="Genomic_DNA"/>
</dbReference>
<dbReference type="PROSITE" id="PS50931">
    <property type="entry name" value="HTH_LYSR"/>
    <property type="match status" value="1"/>
</dbReference>
<dbReference type="GO" id="GO:0003677">
    <property type="term" value="F:DNA binding"/>
    <property type="evidence" value="ECO:0007669"/>
    <property type="project" value="UniProtKB-KW"/>
</dbReference>
<keyword evidence="7" id="KW-1185">Reference proteome</keyword>
<keyword evidence="2" id="KW-0805">Transcription regulation</keyword>
<dbReference type="InterPro" id="IPR005119">
    <property type="entry name" value="LysR_subst-bd"/>
</dbReference>
<comment type="caution">
    <text evidence="6">The sequence shown here is derived from an EMBL/GenBank/DDBJ whole genome shotgun (WGS) entry which is preliminary data.</text>
</comment>